<feature type="domain" description="TerB-C" evidence="3">
    <location>
        <begin position="459"/>
        <end position="669"/>
    </location>
</feature>
<keyword evidence="5" id="KW-1185">Reference proteome</keyword>
<feature type="compositionally biased region" description="Polar residues" evidence="1">
    <location>
        <begin position="1"/>
        <end position="11"/>
    </location>
</feature>
<evidence type="ECO:0000259" key="3">
    <source>
        <dbReference type="Pfam" id="PF15615"/>
    </source>
</evidence>
<dbReference type="Proteomes" id="UP000608071">
    <property type="component" value="Unassembled WGS sequence"/>
</dbReference>
<evidence type="ECO:0000313" key="4">
    <source>
        <dbReference type="EMBL" id="MBD7968475.1"/>
    </source>
</evidence>
<protein>
    <submittedName>
        <fullName evidence="4">TerB N-terminal domain-containing protein</fullName>
    </submittedName>
</protein>
<feature type="domain" description="TerB N-terminal" evidence="2">
    <location>
        <begin position="158"/>
        <end position="317"/>
    </location>
</feature>
<evidence type="ECO:0000313" key="5">
    <source>
        <dbReference type="Proteomes" id="UP000608071"/>
    </source>
</evidence>
<gene>
    <name evidence="4" type="ORF">H9647_10395</name>
</gene>
<sequence>MNDNQNRIQRSANDRKSIPKQSIHQKNEIRFAEYEWMDEEKEAEIPRKEDFSGALSEPEEEVQDLTYVPIDAEWDGLDFLDDMQVDDWNPWNEESSEDVFSTKQVKNNKTPAPLYNRNVDPAFDIDKVKPIMMPEDTLKRKGNLVVSPQTFERDADWEKQFMFLTREQTFVKQAREFETVVCSEAPFVSYRAYWPTYEQMSSAQKKWYFYWRKEVKQGRYPDTDLSYLFLYIYELIHGVGWSSPEEGLALLDEVWFGYGEREKKIDTYMREWIFDFCLVHGFEMPYKELMEKIPRKLSDELKEREWMRRFTSDPLDLSWDMLAMLLDYNAEQSSFFKEQGRKEMKIYAPKVIALVDRYGLKKHGLRLIHRFWPEEVTRKRILFRSAVYDHDFYGKHAEVRVFPISEHPPLRDYLTQLVRYTENKLRELMGFKGRLRGVKLESEVEELISRYLRREIKEREVKAAKKARPAVSINTKKLRRLQQESEEVRNMLMIDYESVETSAKEAGYVDTSRNQDIPIPGKLQTIQTEMNFDDSVLSSPQSVDEEESPDIEVSKVETTDVETTNLEMTDTEMTSAVTSVEQPNLHFVWNTDNLDEEWQELAERLSSSQLEVLYILRDQKGNAELQKIATKAGSMPELMIEEINEISMDIIGDILIDGEEITEEYIEALQTLSYTDE</sequence>
<accession>A0ABR8SYJ0</accession>
<dbReference type="RefSeq" id="WP_191799699.1">
    <property type="nucleotide sequence ID" value="NZ_JACSQL010000003.1"/>
</dbReference>
<evidence type="ECO:0000259" key="2">
    <source>
        <dbReference type="Pfam" id="PF13208"/>
    </source>
</evidence>
<dbReference type="InterPro" id="IPR028932">
    <property type="entry name" value="TerB-C"/>
</dbReference>
<dbReference type="InterPro" id="IPR025266">
    <property type="entry name" value="TerB_N"/>
</dbReference>
<evidence type="ECO:0000256" key="1">
    <source>
        <dbReference type="SAM" id="MobiDB-lite"/>
    </source>
</evidence>
<organism evidence="4 5">
    <name type="scientific">Paenibacillus gallinarum</name>
    <dbReference type="NCBI Taxonomy" id="2762232"/>
    <lineage>
        <taxon>Bacteria</taxon>
        <taxon>Bacillati</taxon>
        <taxon>Bacillota</taxon>
        <taxon>Bacilli</taxon>
        <taxon>Bacillales</taxon>
        <taxon>Paenibacillaceae</taxon>
        <taxon>Paenibacillus</taxon>
    </lineage>
</organism>
<dbReference type="EMBL" id="JACSQL010000003">
    <property type="protein sequence ID" value="MBD7968475.1"/>
    <property type="molecule type" value="Genomic_DNA"/>
</dbReference>
<dbReference type="Pfam" id="PF15615">
    <property type="entry name" value="TerB_C"/>
    <property type="match status" value="1"/>
</dbReference>
<feature type="region of interest" description="Disordered" evidence="1">
    <location>
        <begin position="1"/>
        <end position="24"/>
    </location>
</feature>
<name>A0ABR8SYJ0_9BACL</name>
<reference evidence="4 5" key="1">
    <citation type="submission" date="2020-08" db="EMBL/GenBank/DDBJ databases">
        <title>A Genomic Blueprint of the Chicken Gut Microbiome.</title>
        <authorList>
            <person name="Gilroy R."/>
            <person name="Ravi A."/>
            <person name="Getino M."/>
            <person name="Pursley I."/>
            <person name="Horton D.L."/>
            <person name="Alikhan N.-F."/>
            <person name="Baker D."/>
            <person name="Gharbi K."/>
            <person name="Hall N."/>
            <person name="Watson M."/>
            <person name="Adriaenssens E.M."/>
            <person name="Foster-Nyarko E."/>
            <person name="Jarju S."/>
            <person name="Secka A."/>
            <person name="Antonio M."/>
            <person name="Oren A."/>
            <person name="Chaudhuri R."/>
            <person name="La Ragione R.M."/>
            <person name="Hildebrand F."/>
            <person name="Pallen M.J."/>
        </authorList>
    </citation>
    <scope>NUCLEOTIDE SEQUENCE [LARGE SCALE GENOMIC DNA]</scope>
    <source>
        <strain evidence="4 5">Sa2BVA9</strain>
    </source>
</reference>
<dbReference type="Pfam" id="PF13208">
    <property type="entry name" value="TerB_N"/>
    <property type="match status" value="1"/>
</dbReference>
<proteinExistence type="predicted"/>
<comment type="caution">
    <text evidence="4">The sequence shown here is derived from an EMBL/GenBank/DDBJ whole genome shotgun (WGS) entry which is preliminary data.</text>
</comment>